<dbReference type="AlphaFoldDB" id="A0ABD1XER5"/>
<sequence>MHVPSNSKTDILAQWTQRRRRKQSVGAKWRENRAQVDSSNSVKEEKGKERIPDVVASEGVKVLQKKRNQRHKKIYLTKTMSTLAEQVQMHVEKNRANHMFARGQAKNEEEIDTEAGDPVASHSHTHSELRNSRHYQPIDPLKERECRPIRSSSVFDRLGDKVDSHQRKAHLFEGWKV</sequence>
<evidence type="ECO:0000313" key="2">
    <source>
        <dbReference type="EMBL" id="KAL2559070.1"/>
    </source>
</evidence>
<accession>A0ABD1XER5</accession>
<feature type="region of interest" description="Disordered" evidence="1">
    <location>
        <begin position="1"/>
        <end position="50"/>
    </location>
</feature>
<proteinExistence type="predicted"/>
<evidence type="ECO:0000256" key="1">
    <source>
        <dbReference type="SAM" id="MobiDB-lite"/>
    </source>
</evidence>
<keyword evidence="3" id="KW-1185">Reference proteome</keyword>
<gene>
    <name evidence="2" type="ORF">Fot_03809</name>
</gene>
<dbReference type="Proteomes" id="UP001604277">
    <property type="component" value="Unassembled WGS sequence"/>
</dbReference>
<reference evidence="3" key="1">
    <citation type="submission" date="2024-07" db="EMBL/GenBank/DDBJ databases">
        <title>Two chromosome-level genome assemblies of Korean endemic species Abeliophyllum distichum and Forsythia ovata (Oleaceae).</title>
        <authorList>
            <person name="Jang H."/>
        </authorList>
    </citation>
    <scope>NUCLEOTIDE SEQUENCE [LARGE SCALE GENOMIC DNA]</scope>
</reference>
<organism evidence="2 3">
    <name type="scientific">Forsythia ovata</name>
    <dbReference type="NCBI Taxonomy" id="205694"/>
    <lineage>
        <taxon>Eukaryota</taxon>
        <taxon>Viridiplantae</taxon>
        <taxon>Streptophyta</taxon>
        <taxon>Embryophyta</taxon>
        <taxon>Tracheophyta</taxon>
        <taxon>Spermatophyta</taxon>
        <taxon>Magnoliopsida</taxon>
        <taxon>eudicotyledons</taxon>
        <taxon>Gunneridae</taxon>
        <taxon>Pentapetalae</taxon>
        <taxon>asterids</taxon>
        <taxon>lamiids</taxon>
        <taxon>Lamiales</taxon>
        <taxon>Oleaceae</taxon>
        <taxon>Forsythieae</taxon>
        <taxon>Forsythia</taxon>
    </lineage>
</organism>
<comment type="caution">
    <text evidence="2">The sequence shown here is derived from an EMBL/GenBank/DDBJ whole genome shotgun (WGS) entry which is preliminary data.</text>
</comment>
<name>A0ABD1XER5_9LAMI</name>
<protein>
    <submittedName>
        <fullName evidence="2">Uncharacterized protein</fullName>
    </submittedName>
</protein>
<dbReference type="EMBL" id="JBFOLJ010000001">
    <property type="protein sequence ID" value="KAL2559070.1"/>
    <property type="molecule type" value="Genomic_DNA"/>
</dbReference>
<evidence type="ECO:0000313" key="3">
    <source>
        <dbReference type="Proteomes" id="UP001604277"/>
    </source>
</evidence>